<gene>
    <name evidence="1" type="ORF">Cva_00525</name>
</gene>
<sequence length="190" mass="21390">MTESDSFVEDQQIILSTLELLKTVPWENLSLISVAQAMRLSPLILYQRFMTKADLLKGILRYMDEKTLESYGEGDEGASPGDALFDLVMCRLESLEPHKDAIRSLSYGLWHTPCNALEAYPSALESLRWMLEVSHISTAGILGMIKLKGFAIVYTVIIKTWLEDTAGDLSKTMLTVDRLLKQVDPFLRGM</sequence>
<dbReference type="InterPro" id="IPR009057">
    <property type="entry name" value="Homeodomain-like_sf"/>
</dbReference>
<keyword evidence="2" id="KW-1185">Reference proteome</keyword>
<evidence type="ECO:0000313" key="2">
    <source>
        <dbReference type="Proteomes" id="UP000036771"/>
    </source>
</evidence>
<organism evidence="1 2">
    <name type="scientific">Caedimonas varicaedens</name>
    <dbReference type="NCBI Taxonomy" id="1629334"/>
    <lineage>
        <taxon>Bacteria</taxon>
        <taxon>Pseudomonadati</taxon>
        <taxon>Pseudomonadota</taxon>
        <taxon>Alphaproteobacteria</taxon>
        <taxon>Holosporales</taxon>
        <taxon>Caedimonadaceae</taxon>
        <taxon>Caedimonas</taxon>
    </lineage>
</organism>
<dbReference type="Proteomes" id="UP000036771">
    <property type="component" value="Unassembled WGS sequence"/>
</dbReference>
<name>A0A0K8MBH1_9PROT</name>
<accession>A0A0K8MBH1</accession>
<evidence type="ECO:0000313" key="1">
    <source>
        <dbReference type="EMBL" id="GAO97885.1"/>
    </source>
</evidence>
<dbReference type="OrthoDB" id="7828598at2"/>
<reference evidence="1 2" key="1">
    <citation type="submission" date="2015-03" db="EMBL/GenBank/DDBJ databases">
        <title>Caedibacter varicaedens, whole genome shotgun sequence.</title>
        <authorList>
            <person name="Suzuki H."/>
            <person name="Dapper A.L."/>
            <person name="Gibson A.K."/>
            <person name="Jackson C."/>
            <person name="Lee H."/>
            <person name="Pejaver V.R."/>
            <person name="Doak T."/>
            <person name="Lynch M."/>
        </authorList>
    </citation>
    <scope>NUCLEOTIDE SEQUENCE [LARGE SCALE GENOMIC DNA]</scope>
</reference>
<protein>
    <recommendedName>
        <fullName evidence="3">HTH tetR-type domain-containing protein</fullName>
    </recommendedName>
</protein>
<dbReference type="AlphaFoldDB" id="A0A0K8MBH1"/>
<dbReference type="Gene3D" id="1.10.357.10">
    <property type="entry name" value="Tetracycline Repressor, domain 2"/>
    <property type="match status" value="1"/>
</dbReference>
<proteinExistence type="predicted"/>
<dbReference type="SUPFAM" id="SSF46689">
    <property type="entry name" value="Homeodomain-like"/>
    <property type="match status" value="1"/>
</dbReference>
<evidence type="ECO:0008006" key="3">
    <source>
        <dbReference type="Google" id="ProtNLM"/>
    </source>
</evidence>
<dbReference type="EMBL" id="BBVC01000020">
    <property type="protein sequence ID" value="GAO97885.1"/>
    <property type="molecule type" value="Genomic_DNA"/>
</dbReference>
<dbReference type="STRING" id="1629334.Cva_00525"/>
<comment type="caution">
    <text evidence="1">The sequence shown here is derived from an EMBL/GenBank/DDBJ whole genome shotgun (WGS) entry which is preliminary data.</text>
</comment>